<evidence type="ECO:0000256" key="5">
    <source>
        <dbReference type="ARBA" id="ARBA00023273"/>
    </source>
</evidence>
<dbReference type="Pfam" id="PF11527">
    <property type="entry name" value="ARL2_Bind_BART"/>
    <property type="match status" value="1"/>
</dbReference>
<dbReference type="OrthoDB" id="419639at2759"/>
<dbReference type="Gene3D" id="1.20.1520.10">
    <property type="entry name" value="ADP-ribosylation factor-like 2-binding protein, domain"/>
    <property type="match status" value="1"/>
</dbReference>
<organism evidence="8 9">
    <name type="scientific">Symbiodinium microadriaticum</name>
    <name type="common">Dinoflagellate</name>
    <name type="synonym">Zooxanthella microadriatica</name>
    <dbReference type="NCBI Taxonomy" id="2951"/>
    <lineage>
        <taxon>Eukaryota</taxon>
        <taxon>Sar</taxon>
        <taxon>Alveolata</taxon>
        <taxon>Dinophyceae</taxon>
        <taxon>Suessiales</taxon>
        <taxon>Symbiodiniaceae</taxon>
        <taxon>Symbiodinium</taxon>
    </lineage>
</organism>
<feature type="region of interest" description="Disordered" evidence="6">
    <location>
        <begin position="709"/>
        <end position="776"/>
    </location>
</feature>
<dbReference type="InterPro" id="IPR042541">
    <property type="entry name" value="BART_sf"/>
</dbReference>
<dbReference type="Proteomes" id="UP000186817">
    <property type="component" value="Unassembled WGS sequence"/>
</dbReference>
<dbReference type="EMBL" id="LSRX01001791">
    <property type="protein sequence ID" value="OLP77329.1"/>
    <property type="molecule type" value="Genomic_DNA"/>
</dbReference>
<dbReference type="InterPro" id="IPR023379">
    <property type="entry name" value="BART_dom"/>
</dbReference>
<evidence type="ECO:0000256" key="4">
    <source>
        <dbReference type="ARBA" id="ARBA00023069"/>
    </source>
</evidence>
<keyword evidence="5" id="KW-0966">Cell projection</keyword>
<reference evidence="8 9" key="1">
    <citation type="submission" date="2016-02" db="EMBL/GenBank/DDBJ databases">
        <title>Genome analysis of coral dinoflagellate symbionts highlights evolutionary adaptations to a symbiotic lifestyle.</title>
        <authorList>
            <person name="Aranda M."/>
            <person name="Li Y."/>
            <person name="Liew Y.J."/>
            <person name="Baumgarten S."/>
            <person name="Simakov O."/>
            <person name="Wilson M."/>
            <person name="Piel J."/>
            <person name="Ashoor H."/>
            <person name="Bougouffa S."/>
            <person name="Bajic V.B."/>
            <person name="Ryu T."/>
            <person name="Ravasi T."/>
            <person name="Bayer T."/>
            <person name="Micklem G."/>
            <person name="Kim H."/>
            <person name="Bhak J."/>
            <person name="Lajeunesse T.C."/>
            <person name="Voolstra C.R."/>
        </authorList>
    </citation>
    <scope>NUCLEOTIDE SEQUENCE [LARGE SCALE GENOMIC DNA]</scope>
    <source>
        <strain evidence="8 9">CCMP2467</strain>
    </source>
</reference>
<evidence type="ECO:0000256" key="2">
    <source>
        <dbReference type="ARBA" id="ARBA00004496"/>
    </source>
</evidence>
<gene>
    <name evidence="8" type="ORF">AK812_SmicGene42621</name>
</gene>
<evidence type="ECO:0000313" key="9">
    <source>
        <dbReference type="Proteomes" id="UP000186817"/>
    </source>
</evidence>
<keyword evidence="9" id="KW-1185">Reference proteome</keyword>
<dbReference type="SUPFAM" id="SSF52540">
    <property type="entry name" value="P-loop containing nucleoside triphosphate hydrolases"/>
    <property type="match status" value="1"/>
</dbReference>
<comment type="caution">
    <text evidence="8">The sequence shown here is derived from an EMBL/GenBank/DDBJ whole genome shotgun (WGS) entry which is preliminary data.</text>
</comment>
<feature type="domain" description="BART" evidence="7">
    <location>
        <begin position="1320"/>
        <end position="1386"/>
    </location>
</feature>
<evidence type="ECO:0000256" key="6">
    <source>
        <dbReference type="SAM" id="MobiDB-lite"/>
    </source>
</evidence>
<dbReference type="InterPro" id="IPR027417">
    <property type="entry name" value="P-loop_NTPase"/>
</dbReference>
<protein>
    <recommendedName>
        <fullName evidence="7">BART domain-containing protein</fullName>
    </recommendedName>
</protein>
<evidence type="ECO:0000313" key="8">
    <source>
        <dbReference type="EMBL" id="OLP77329.1"/>
    </source>
</evidence>
<keyword evidence="4" id="KW-0969">Cilium</keyword>
<feature type="region of interest" description="Disordered" evidence="6">
    <location>
        <begin position="390"/>
        <end position="409"/>
    </location>
</feature>
<evidence type="ECO:0000256" key="3">
    <source>
        <dbReference type="ARBA" id="ARBA00022490"/>
    </source>
</evidence>
<dbReference type="GO" id="GO:0005737">
    <property type="term" value="C:cytoplasm"/>
    <property type="evidence" value="ECO:0007669"/>
    <property type="project" value="UniProtKB-SubCell"/>
</dbReference>
<accession>A0A1Q9C328</accession>
<dbReference type="GO" id="GO:0005929">
    <property type="term" value="C:cilium"/>
    <property type="evidence" value="ECO:0007669"/>
    <property type="project" value="UniProtKB-SubCell"/>
</dbReference>
<evidence type="ECO:0000256" key="1">
    <source>
        <dbReference type="ARBA" id="ARBA00004138"/>
    </source>
</evidence>
<keyword evidence="3" id="KW-0963">Cytoplasm</keyword>
<sequence length="1494" mass="166578">MKPSSLVAVACAQGVAFAFPLHTASAGDELLCRDEWEFVRKSATSKFRSWKQSITSSETLREWASQQVETTRVSDCRPGQLVLRLLSVAHHQVCDVTAGFLSHHWWSEMLMTKWSSLLFWAAFDLLLAAKEVPSRVGRCACRRIGRMLGHASRHVERRQRLVRVKARTRQLISDAPKNPAKALQSFVREIDKEQRAWMHSDESERSCRRSLRDLLLSLRMSAKLLFVSGMQQPSWRHGWWMPRAVDSTAGWSQAWVVFSCADEPLVNMLSCDPLIEEASRSPFLSRQRVFVATRHPGEMQRLQKLPFVEVMSAKQAAEFANAAHWSLAYYEDSATAGLYFAVAAGSFQMAMLSGQLCLETMTERSKAVCQPVKAMKAKKPTKAIKAKKPAKAMKAKKPTKAMKAKKPSKAIKRKKLTKATKPAQRASVQQWANFYRGDPVKASGSILTAPDPKHAENIIKALGLKQNEKSPVLSRKPNLSDTTPLETGDAARYRSAVGSGIYLSADRRDIQYAVGARAPHVCPQDLQAQPSLVRVTTMDPNVHVELCDSDWGGCVETWRSTGGEVVTTSMQTQPALYLPRAARTRSCMASVGRVEIPRIWSDSSTGITAAKCIGAGSKLRHLDVSEFYVQGAGDTARETHSVKLVRENPPSQWKPVFLCTSLAIASATIGHQILAVRGQPREEEIIEWALRATHPLVCHRYSATVVQPRAATKGEALRRQPEEEPSEATSEPEEEADTPLATSGRDRRVAPTDAGVPPLPRSRLAREAQPSRTKSAQRRLLCASCISGTNPISDMMMRAMRLRDDGPSLVVFVDVQFSEDALAQLWDLDRWLLHRETTPGSRSSWDIAWVTEDGFSPGAALLPCETSKSRGADVKWLVPKAGILLMKPSMSALQILHELKSQEAHTSKVPGSTVSSAWGSFLIREWRARDWYQTAYAYLDAAKPAPQWRDIELPQGAVRSIGASQLRMLASPGRAAGLQLRWALHQCEHFSEGSGYCHVGPLKPRGFGFLVEPCGFPSFFSPGRHGGSADAADVQADRLEIQLKASQEVFLCPRRVPVAILAVPRAGSTSVANWAGLLDGVDSWLSAAGHSLQNAQTLWKPEDKDFSVWGVQHFCLRCCRAGVQRLHLVVMRSPFDRLKSHFHRSQVSRGGKWSDFPGWWRWASTMLKRGIAPSCAYSRNFSNHEWSMSDEYHLRPVHKILARAGLPVEEFAHAAELYGRSDAMRACGSCLLTDPSAVSQAIALPRAQQVVVLRLERLTSDLALVQRLLCGRWLWCRVLQDIPRTHTSKGIHEGKSEFFMQLSALAPGGSSLEPVLREFHHGEFQLVVQQFVAERAPFFTVTCEDGSHPLVWTQYHQEYKELFEAHLHNVLHSMEIDAAEFASFCDWLRVNAEIFEDDTEGLYPFLAAITASLDLDIQIPEGMTPGQSLVVEYLGARYEGARKIEELAWSAQSIRWVTEVYAKDLWLGRYARVPVADKPQEMPRVLQTMRGTRL</sequence>
<feature type="compositionally biased region" description="Acidic residues" evidence="6">
    <location>
        <begin position="723"/>
        <end position="737"/>
    </location>
</feature>
<name>A0A1Q9C328_SYMMI</name>
<proteinExistence type="predicted"/>
<comment type="subcellular location">
    <subcellularLocation>
        <location evidence="1">Cell projection</location>
        <location evidence="1">Cilium</location>
    </subcellularLocation>
    <subcellularLocation>
        <location evidence="2">Cytoplasm</location>
    </subcellularLocation>
</comment>
<evidence type="ECO:0000259" key="7">
    <source>
        <dbReference type="Pfam" id="PF11527"/>
    </source>
</evidence>